<keyword evidence="1" id="KW-0175">Coiled coil</keyword>
<feature type="compositionally biased region" description="Basic and acidic residues" evidence="2">
    <location>
        <begin position="912"/>
        <end position="921"/>
    </location>
</feature>
<dbReference type="Proteomes" id="UP001218188">
    <property type="component" value="Unassembled WGS sequence"/>
</dbReference>
<feature type="compositionally biased region" description="Gly residues" evidence="2">
    <location>
        <begin position="736"/>
        <end position="789"/>
    </location>
</feature>
<feature type="compositionally biased region" description="Low complexity" evidence="2">
    <location>
        <begin position="586"/>
        <end position="598"/>
    </location>
</feature>
<feature type="region of interest" description="Disordered" evidence="2">
    <location>
        <begin position="912"/>
        <end position="992"/>
    </location>
</feature>
<keyword evidence="4" id="KW-1185">Reference proteome</keyword>
<feature type="compositionally biased region" description="Basic and acidic residues" evidence="2">
    <location>
        <begin position="795"/>
        <end position="804"/>
    </location>
</feature>
<feature type="compositionally biased region" description="Low complexity" evidence="2">
    <location>
        <begin position="1382"/>
        <end position="1396"/>
    </location>
</feature>
<feature type="region of interest" description="Disordered" evidence="2">
    <location>
        <begin position="391"/>
        <end position="461"/>
    </location>
</feature>
<feature type="coiled-coil region" evidence="1">
    <location>
        <begin position="252"/>
        <end position="282"/>
    </location>
</feature>
<dbReference type="PANTHER" id="PTHR24216">
    <property type="entry name" value="PAXILLIN-RELATED"/>
    <property type="match status" value="1"/>
</dbReference>
<dbReference type="PANTHER" id="PTHR24216:SF65">
    <property type="entry name" value="PAXILLIN-LIKE PROTEIN 1"/>
    <property type="match status" value="1"/>
</dbReference>
<feature type="compositionally biased region" description="Low complexity" evidence="2">
    <location>
        <begin position="724"/>
        <end position="735"/>
    </location>
</feature>
<feature type="compositionally biased region" description="Low complexity" evidence="2">
    <location>
        <begin position="816"/>
        <end position="832"/>
    </location>
</feature>
<feature type="region of interest" description="Disordered" evidence="2">
    <location>
        <begin position="48"/>
        <end position="75"/>
    </location>
</feature>
<feature type="compositionally biased region" description="Gly residues" evidence="2">
    <location>
        <begin position="845"/>
        <end position="869"/>
    </location>
</feature>
<feature type="compositionally biased region" description="Pro residues" evidence="2">
    <location>
        <begin position="599"/>
        <end position="622"/>
    </location>
</feature>
<dbReference type="EMBL" id="JARJCM010000131">
    <property type="protein sequence ID" value="KAJ7026988.1"/>
    <property type="molecule type" value="Genomic_DNA"/>
</dbReference>
<sequence length="1533" mass="163449">MIRMSEFTLAAELKDDENKRRTEILSHNKNVARKERGSRLRASGHVGMITDNRRNPGKKYSEGGGGVGSLVEPQPIHQKTGDSFLLDTKESQRHAYRASAGGRLSGPEGDRDDSSVLFGEALAVGSTVTRLHNFRASRKTQIRSWFRNHTRSQRESGMVAAKKSDPGSLAAALWKDQTRQRNPQLVELYQKLYPDRVREGLDVTGFNAKHSDDLDFVSLDGERPAAEVKRRLSAEASARLSARRAVSRTLLAEETDEVKQELEDELNKIKQLKLEGKTEEKLTPESAQRSLDQLEGIIDRFHQILREKTGWVGFTLVGGPTPNAGGALSMQVFSSGLTPAGHTFKQVHPDWKGAVSVNFTQFLKRCFTRSERDAMALPEADDLDDLLQMSDEEQEEAPSPPPKFVAPKRKPAKKKDTTALAPSSAPPQPQTHTSVPPAPLAPDTSSSDGSPASPAAPESNEQMLPSSFIADLSSWNTNKFDWNTFDGIMDSGIDFSPEEPFDDSAVELEPVGLPQELTAEELERLIDAAEPWSRDGSVLKTRWWLNASTEETNVLRPDTNAADTRFFSGTGPDLSGMQGTNPNGGPAFAPAQASQRPSAPSPTPPAPSSTHPVPPPSEPSPTPLARSTARSRIAMATTSPLPPRMMRTASSSTAAIASSTAALSAAMVNSRTQAEEDTDNSDSDDMPLAHREAPNSGTDAGGEGSKVEEEIPLSRPMANVPKPAGTRGRGAVQGAARGGAAGGARGGEAGGARGGEAGGARGGAAGGARGGEAGGARGGEAGGTRGGARGAAADGGRRAEELRSSGRRRGSGQRGRGLQVQGEVVDCGEAGSAGRGRGRGRGRAGDGGMQGGDGGSDGGEADRGGGGSQGERPTPKPLYRFRQTYADNGEVIPLPLDAPTGRVPHDRMKEIRAFERGQGKKEKTKAKKPPEPGVWCLPRPAGAPMPPIPKLGPPGRFNKERENAKQEAASGLGRGGRQKRAPKNPNEEADLLEARVREAKGKKRKMDENEDVGADSPRLVILFFALRAETKAATQTVEERPYITLHGAVGSAAASLNLRYLTREEKKHGKKRFFIQSKGTIRVSGASGSEVPRGRGAVDGVVRGGGTRVQALRGGGVQNRGWRTRRGSDSLIIGGAHGGELPRGRGAVDGVVRGGGTPVQALWGGGCKIEGGGHVRMWARSLEDEEPSKGYWGRRNPGASGAGRGVQNPTVRMGARSLEDEEPSMGYWGQRNPGASGAEAVDGVVRAREPGCKRRGAGGAELTGVVGKANGRAGRRCKQSDQEQCASKFEPKRGTRGLERGEAGLRDARSSQREGKGRNGAGAHAHLAQFGTTCGVRPKCHTNAEGLGSELAPRKQVKSTQNGKYSHPARALRAPTTKPRDNAAAGSATANAPLPAKNGNCSKAIHRRASHGSRYPWSLPRLLFTDMSFPQLISLTLHQFALVPFFPESDVVAFILRHKATLTHIELQSCSINGGHDGVFPRPWFAVFTLFQAELACLREFVFENEVFPDEYGFQRDVQFEYTSMDPGFGYVP</sequence>
<feature type="compositionally biased region" description="Acidic residues" evidence="2">
    <location>
        <begin position="675"/>
        <end position="685"/>
    </location>
</feature>
<feature type="compositionally biased region" description="Low complexity" evidence="2">
    <location>
        <begin position="648"/>
        <end position="666"/>
    </location>
</feature>
<evidence type="ECO:0000256" key="2">
    <source>
        <dbReference type="SAM" id="MobiDB-lite"/>
    </source>
</evidence>
<proteinExistence type="predicted"/>
<feature type="region of interest" description="Disordered" evidence="2">
    <location>
        <begin position="1187"/>
        <end position="1209"/>
    </location>
</feature>
<evidence type="ECO:0000313" key="3">
    <source>
        <dbReference type="EMBL" id="KAJ7026988.1"/>
    </source>
</evidence>
<evidence type="ECO:0000313" key="4">
    <source>
        <dbReference type="Proteomes" id="UP001218188"/>
    </source>
</evidence>
<feature type="region of interest" description="Disordered" evidence="2">
    <location>
        <begin position="555"/>
        <end position="880"/>
    </location>
</feature>
<name>A0AAD6SHF8_9AGAR</name>
<reference evidence="3" key="1">
    <citation type="submission" date="2023-03" db="EMBL/GenBank/DDBJ databases">
        <title>Massive genome expansion in bonnet fungi (Mycena s.s.) driven by repeated elements and novel gene families across ecological guilds.</title>
        <authorList>
            <consortium name="Lawrence Berkeley National Laboratory"/>
            <person name="Harder C.B."/>
            <person name="Miyauchi S."/>
            <person name="Viragh M."/>
            <person name="Kuo A."/>
            <person name="Thoen E."/>
            <person name="Andreopoulos B."/>
            <person name="Lu D."/>
            <person name="Skrede I."/>
            <person name="Drula E."/>
            <person name="Henrissat B."/>
            <person name="Morin E."/>
            <person name="Kohler A."/>
            <person name="Barry K."/>
            <person name="LaButti K."/>
            <person name="Morin E."/>
            <person name="Salamov A."/>
            <person name="Lipzen A."/>
            <person name="Mereny Z."/>
            <person name="Hegedus B."/>
            <person name="Baldrian P."/>
            <person name="Stursova M."/>
            <person name="Weitz H."/>
            <person name="Taylor A."/>
            <person name="Grigoriev I.V."/>
            <person name="Nagy L.G."/>
            <person name="Martin F."/>
            <person name="Kauserud H."/>
        </authorList>
    </citation>
    <scope>NUCLEOTIDE SEQUENCE</scope>
    <source>
        <strain evidence="3">CBHHK200</strain>
    </source>
</reference>
<accession>A0AAD6SHF8</accession>
<feature type="region of interest" description="Disordered" evidence="2">
    <location>
        <begin position="1354"/>
        <end position="1397"/>
    </location>
</feature>
<feature type="compositionally biased region" description="Low complexity" evidence="2">
    <location>
        <begin position="441"/>
        <end position="459"/>
    </location>
</feature>
<feature type="compositionally biased region" description="Pro residues" evidence="2">
    <location>
        <begin position="941"/>
        <end position="952"/>
    </location>
</feature>
<organism evidence="3 4">
    <name type="scientific">Mycena alexandri</name>
    <dbReference type="NCBI Taxonomy" id="1745969"/>
    <lineage>
        <taxon>Eukaryota</taxon>
        <taxon>Fungi</taxon>
        <taxon>Dikarya</taxon>
        <taxon>Basidiomycota</taxon>
        <taxon>Agaricomycotina</taxon>
        <taxon>Agaricomycetes</taxon>
        <taxon>Agaricomycetidae</taxon>
        <taxon>Agaricales</taxon>
        <taxon>Marasmiineae</taxon>
        <taxon>Mycenaceae</taxon>
        <taxon>Mycena</taxon>
    </lineage>
</organism>
<evidence type="ECO:0000256" key="1">
    <source>
        <dbReference type="SAM" id="Coils"/>
    </source>
</evidence>
<gene>
    <name evidence="3" type="ORF">C8F04DRAFT_1238364</name>
</gene>
<feature type="compositionally biased region" description="Basic and acidic residues" evidence="2">
    <location>
        <begin position="1289"/>
        <end position="1317"/>
    </location>
</feature>
<comment type="caution">
    <text evidence="3">The sequence shown here is derived from an EMBL/GenBank/DDBJ whole genome shotgun (WGS) entry which is preliminary data.</text>
</comment>
<protein>
    <submittedName>
        <fullName evidence="3">Uncharacterized protein</fullName>
    </submittedName>
</protein>
<feature type="region of interest" description="Disordered" evidence="2">
    <location>
        <begin position="1273"/>
        <end position="1323"/>
    </location>
</feature>